<proteinExistence type="predicted"/>
<evidence type="ECO:0000313" key="2">
    <source>
        <dbReference type="Proteomes" id="UP000019262"/>
    </source>
</evidence>
<dbReference type="EMBL" id="CP005829">
    <property type="protein sequence ID" value="AHH08188.1"/>
    <property type="molecule type" value="Genomic_DNA"/>
</dbReference>
<dbReference type="AlphaFoldDB" id="W5SNH6"/>
<dbReference type="HOGENOM" id="CLU_3305640_0_0_12"/>
<name>W5SNH6_BORAN</name>
<evidence type="ECO:0000313" key="1">
    <source>
        <dbReference type="EMBL" id="AHH08188.1"/>
    </source>
</evidence>
<protein>
    <submittedName>
        <fullName evidence="1">Uncharacterized protein</fullName>
    </submittedName>
</protein>
<dbReference type="PATRIC" id="fig|1313293.3.peg.227"/>
<accession>W5SNH6</accession>
<organism evidence="1 2">
    <name type="scientific">Borrelia anserina BA2</name>
    <dbReference type="NCBI Taxonomy" id="1313293"/>
    <lineage>
        <taxon>Bacteria</taxon>
        <taxon>Pseudomonadati</taxon>
        <taxon>Spirochaetota</taxon>
        <taxon>Spirochaetia</taxon>
        <taxon>Spirochaetales</taxon>
        <taxon>Borreliaceae</taxon>
        <taxon>Borrelia</taxon>
    </lineage>
</organism>
<dbReference type="Proteomes" id="UP000019262">
    <property type="component" value="Chromosome"/>
</dbReference>
<reference evidence="1 2" key="1">
    <citation type="submission" date="2013-04" db="EMBL/GenBank/DDBJ databases">
        <title>Comparative Genomics of Relapsing Fever Spirochetes.</title>
        <authorList>
            <person name="Schwan T.G."/>
            <person name="Raffel S.J."/>
            <person name="Porcella S.F."/>
            <person name="Martens C.A."/>
            <person name="Bruno D.P."/>
            <person name="Rickefs S.M."/>
            <person name="Barbian K.B."/>
        </authorList>
    </citation>
    <scope>NUCLEOTIDE SEQUENCE [LARGE SCALE GENOMIC DNA]</scope>
    <source>
        <strain evidence="1 2">BA2</strain>
    </source>
</reference>
<sequence length="39" mass="4867">MHGEKYLYDKIVKIPKNFNFNIAIDDFYRVYKRNKKDKL</sequence>
<gene>
    <name evidence="1" type="ORF">BAN_0900001</name>
</gene>